<dbReference type="Proteomes" id="UP000525389">
    <property type="component" value="Unassembled WGS sequence"/>
</dbReference>
<comment type="caution">
    <text evidence="1">The sequence shown here is derived from an EMBL/GenBank/DDBJ whole genome shotgun (WGS) entry which is preliminary data.</text>
</comment>
<proteinExistence type="predicted"/>
<dbReference type="AlphaFoldDB" id="A0A7W8GF63"/>
<sequence>MSRSAHDARNLEQIALLHEHLDSRVGSGYRPRAWCLNPGCHEPIDPACAACPHCGHPQALPVPTTVSQTRCLLCGRDGCDGSLSQCTERWR</sequence>
<evidence type="ECO:0000313" key="2">
    <source>
        <dbReference type="Proteomes" id="UP000525389"/>
    </source>
</evidence>
<protein>
    <submittedName>
        <fullName evidence="1">Uncharacterized protein</fullName>
    </submittedName>
</protein>
<name>A0A7W8GF63_9DEIO</name>
<dbReference type="EMBL" id="JACHFN010000006">
    <property type="protein sequence ID" value="MBB5234435.1"/>
    <property type="molecule type" value="Genomic_DNA"/>
</dbReference>
<keyword evidence="2" id="KW-1185">Reference proteome</keyword>
<gene>
    <name evidence="1" type="ORF">HNQ09_001873</name>
</gene>
<accession>A0A7W8GF63</accession>
<evidence type="ECO:0000313" key="1">
    <source>
        <dbReference type="EMBL" id="MBB5234435.1"/>
    </source>
</evidence>
<reference evidence="1 2" key="1">
    <citation type="submission" date="2020-08" db="EMBL/GenBank/DDBJ databases">
        <title>Genomic Encyclopedia of Type Strains, Phase IV (KMG-IV): sequencing the most valuable type-strain genomes for metagenomic binning, comparative biology and taxonomic classification.</title>
        <authorList>
            <person name="Goeker M."/>
        </authorList>
    </citation>
    <scope>NUCLEOTIDE SEQUENCE [LARGE SCALE GENOMIC DNA]</scope>
    <source>
        <strain evidence="1 2">DSM 101791</strain>
    </source>
</reference>
<organism evidence="1 2">
    <name type="scientific">Deinococcus budaensis</name>
    <dbReference type="NCBI Taxonomy" id="1665626"/>
    <lineage>
        <taxon>Bacteria</taxon>
        <taxon>Thermotogati</taxon>
        <taxon>Deinococcota</taxon>
        <taxon>Deinococci</taxon>
        <taxon>Deinococcales</taxon>
        <taxon>Deinococcaceae</taxon>
        <taxon>Deinococcus</taxon>
    </lineage>
</organism>
<dbReference type="RefSeq" id="WP_184028251.1">
    <property type="nucleotide sequence ID" value="NZ_JACHFN010000006.1"/>
</dbReference>